<reference evidence="3" key="1">
    <citation type="submission" date="2020-05" db="EMBL/GenBank/DDBJ databases">
        <title>Mycena genomes resolve the evolution of fungal bioluminescence.</title>
        <authorList>
            <person name="Tsai I.J."/>
        </authorList>
    </citation>
    <scope>NUCLEOTIDE SEQUENCE</scope>
    <source>
        <strain evidence="3">160909Yilan</strain>
    </source>
</reference>
<dbReference type="PROSITE" id="PS50894">
    <property type="entry name" value="HPT"/>
    <property type="match status" value="1"/>
</dbReference>
<gene>
    <name evidence="3" type="ORF">MSAN_01835000</name>
</gene>
<name>A0A8H6XTD8_9AGAR</name>
<dbReference type="Proteomes" id="UP000623467">
    <property type="component" value="Unassembled WGS sequence"/>
</dbReference>
<evidence type="ECO:0000259" key="2">
    <source>
        <dbReference type="PROSITE" id="PS50894"/>
    </source>
</evidence>
<accession>A0A8H6XTD8</accession>
<keyword evidence="4" id="KW-1185">Reference proteome</keyword>
<evidence type="ECO:0000256" key="1">
    <source>
        <dbReference type="PROSITE-ProRule" id="PRU00110"/>
    </source>
</evidence>
<dbReference type="GO" id="GO:0005737">
    <property type="term" value="C:cytoplasm"/>
    <property type="evidence" value="ECO:0007669"/>
    <property type="project" value="TreeGrafter"/>
</dbReference>
<dbReference type="Gene3D" id="1.20.120.160">
    <property type="entry name" value="HPT domain"/>
    <property type="match status" value="1"/>
</dbReference>
<dbReference type="Pfam" id="PF01627">
    <property type="entry name" value="Hpt"/>
    <property type="match status" value="1"/>
</dbReference>
<organism evidence="3 4">
    <name type="scientific">Mycena sanguinolenta</name>
    <dbReference type="NCBI Taxonomy" id="230812"/>
    <lineage>
        <taxon>Eukaryota</taxon>
        <taxon>Fungi</taxon>
        <taxon>Dikarya</taxon>
        <taxon>Basidiomycota</taxon>
        <taxon>Agaricomycotina</taxon>
        <taxon>Agaricomycetes</taxon>
        <taxon>Agaricomycetidae</taxon>
        <taxon>Agaricales</taxon>
        <taxon>Marasmiineae</taxon>
        <taxon>Mycenaceae</taxon>
        <taxon>Mycena</taxon>
    </lineage>
</organism>
<evidence type="ECO:0000313" key="3">
    <source>
        <dbReference type="EMBL" id="KAF7346087.1"/>
    </source>
</evidence>
<comment type="caution">
    <text evidence="3">The sequence shown here is derived from an EMBL/GenBank/DDBJ whole genome shotgun (WGS) entry which is preliminary data.</text>
</comment>
<dbReference type="InterPro" id="IPR045871">
    <property type="entry name" value="AHP1-5/YPD1"/>
</dbReference>
<dbReference type="AlphaFoldDB" id="A0A8H6XTD8"/>
<feature type="modified residue" description="Phosphohistidine" evidence="1">
    <location>
        <position position="54"/>
    </location>
</feature>
<dbReference type="SMART" id="SM00073">
    <property type="entry name" value="HPT"/>
    <property type="match status" value="1"/>
</dbReference>
<dbReference type="InterPro" id="IPR036641">
    <property type="entry name" value="HPT_dom_sf"/>
</dbReference>
<proteinExistence type="predicted"/>
<dbReference type="PANTHER" id="PTHR28242">
    <property type="entry name" value="PHOSPHORELAY INTERMEDIATE PROTEIN YPD1"/>
    <property type="match status" value="1"/>
</dbReference>
<dbReference type="PANTHER" id="PTHR28242:SF52">
    <property type="entry name" value="PHOSPHORELAY INTERMEDIATE PROTEIN YPD1"/>
    <property type="match status" value="1"/>
</dbReference>
<dbReference type="GO" id="GO:0000160">
    <property type="term" value="P:phosphorelay signal transduction system"/>
    <property type="evidence" value="ECO:0007669"/>
    <property type="project" value="InterPro"/>
</dbReference>
<dbReference type="GO" id="GO:0005634">
    <property type="term" value="C:nucleus"/>
    <property type="evidence" value="ECO:0007669"/>
    <property type="project" value="TreeGrafter"/>
</dbReference>
<dbReference type="SUPFAM" id="SSF47226">
    <property type="entry name" value="Histidine-containing phosphotransfer domain, HPT domain"/>
    <property type="match status" value="1"/>
</dbReference>
<protein>
    <submittedName>
        <fullName evidence="3">Histidine-phosphotransfer domain, HPT domain-containing protein</fullName>
    </submittedName>
</protein>
<sequence>MGTFSQILELDDDETHDFSKDMVLAFFGQALTTFDKMDGALTAKNLPELGSLGHFLKGSSAALGIHKVQAACEKMQHYGDLRDEQAHEDLTPEDALERIAKLIAEVKAEYKEAEGWLRKWYRGGGGPA</sequence>
<dbReference type="CDD" id="cd00088">
    <property type="entry name" value="HPT"/>
    <property type="match status" value="1"/>
</dbReference>
<dbReference type="InterPro" id="IPR008207">
    <property type="entry name" value="Sig_transdc_His_kin_Hpt_dom"/>
</dbReference>
<dbReference type="EMBL" id="JACAZH010000019">
    <property type="protein sequence ID" value="KAF7346087.1"/>
    <property type="molecule type" value="Genomic_DNA"/>
</dbReference>
<keyword evidence="1" id="KW-0597">Phosphoprotein</keyword>
<evidence type="ECO:0000313" key="4">
    <source>
        <dbReference type="Proteomes" id="UP000623467"/>
    </source>
</evidence>
<dbReference type="GO" id="GO:0043424">
    <property type="term" value="F:protein histidine kinase binding"/>
    <property type="evidence" value="ECO:0007669"/>
    <property type="project" value="InterPro"/>
</dbReference>
<dbReference type="GO" id="GO:0009927">
    <property type="term" value="F:histidine phosphotransfer kinase activity"/>
    <property type="evidence" value="ECO:0007669"/>
    <property type="project" value="InterPro"/>
</dbReference>
<feature type="domain" description="HPt" evidence="2">
    <location>
        <begin position="15"/>
        <end position="116"/>
    </location>
</feature>
<dbReference type="OrthoDB" id="1673781at2759"/>